<evidence type="ECO:0000256" key="11">
    <source>
        <dbReference type="ARBA" id="ARBA00023273"/>
    </source>
</evidence>
<dbReference type="PANTHER" id="PTHR14826">
    <property type="entry name" value="ANGIOMOTIN"/>
    <property type="match status" value="1"/>
</dbReference>
<dbReference type="GO" id="GO:0016055">
    <property type="term" value="P:Wnt signaling pathway"/>
    <property type="evidence" value="ECO:0007669"/>
    <property type="project" value="UniProtKB-KW"/>
</dbReference>
<comment type="similarity">
    <text evidence="4">Belongs to the angiomotin family.</text>
</comment>
<keyword evidence="14" id="KW-1185">Reference proteome</keyword>
<feature type="non-terminal residue" evidence="13">
    <location>
        <position position="1"/>
    </location>
</feature>
<dbReference type="Proteomes" id="UP001529510">
    <property type="component" value="Unassembled WGS sequence"/>
</dbReference>
<evidence type="ECO:0000256" key="10">
    <source>
        <dbReference type="ARBA" id="ARBA00023054"/>
    </source>
</evidence>
<protein>
    <recommendedName>
        <fullName evidence="12">Angiomotin C-terminal domain-containing protein</fullName>
    </recommendedName>
</protein>
<evidence type="ECO:0000256" key="5">
    <source>
        <dbReference type="ARBA" id="ARBA00022490"/>
    </source>
</evidence>
<keyword evidence="5" id="KW-0963">Cytoplasm</keyword>
<evidence type="ECO:0000256" key="1">
    <source>
        <dbReference type="ARBA" id="ARBA00004172"/>
    </source>
</evidence>
<evidence type="ECO:0000256" key="2">
    <source>
        <dbReference type="ARBA" id="ARBA00004188"/>
    </source>
</evidence>
<evidence type="ECO:0000313" key="14">
    <source>
        <dbReference type="Proteomes" id="UP001529510"/>
    </source>
</evidence>
<dbReference type="PRINTS" id="PR01807">
    <property type="entry name" value="ANGIOMOTIN"/>
</dbReference>
<keyword evidence="10" id="KW-0175">Coiled coil</keyword>
<evidence type="ECO:0000256" key="3">
    <source>
        <dbReference type="ARBA" id="ARBA00004496"/>
    </source>
</evidence>
<evidence type="ECO:0000256" key="7">
    <source>
        <dbReference type="ARBA" id="ARBA00022687"/>
    </source>
</evidence>
<keyword evidence="6" id="KW-0597">Phosphoprotein</keyword>
<evidence type="ECO:0000313" key="13">
    <source>
        <dbReference type="EMBL" id="KAL0191050.1"/>
    </source>
</evidence>
<feature type="non-terminal residue" evidence="13">
    <location>
        <position position="56"/>
    </location>
</feature>
<comment type="subcellular location">
    <subcellularLocation>
        <location evidence="2">Cell projection</location>
        <location evidence="2">Podosome</location>
    </subcellularLocation>
    <subcellularLocation>
        <location evidence="3">Cytoplasm</location>
    </subcellularLocation>
    <subcellularLocation>
        <location evidence="1">Recycling endosome</location>
    </subcellularLocation>
</comment>
<evidence type="ECO:0000256" key="4">
    <source>
        <dbReference type="ARBA" id="ARBA00010300"/>
    </source>
</evidence>
<dbReference type="AlphaFoldDB" id="A0ABD0QZ57"/>
<gene>
    <name evidence="13" type="ORF">M9458_013748</name>
</gene>
<proteinExistence type="inferred from homology"/>
<evidence type="ECO:0000256" key="6">
    <source>
        <dbReference type="ARBA" id="ARBA00022553"/>
    </source>
</evidence>
<sequence length="56" mass="6209">SQAQTSPGSFSDLNVSEREEQVLALEADITRWEQKYLEESTMRQFAMDAAATAAAQ</sequence>
<dbReference type="EMBL" id="JAMKFB020000006">
    <property type="protein sequence ID" value="KAL0191050.1"/>
    <property type="molecule type" value="Genomic_DNA"/>
</dbReference>
<keyword evidence="8" id="KW-0967">Endosome</keyword>
<accession>A0ABD0QZ57</accession>
<evidence type="ECO:0000256" key="9">
    <source>
        <dbReference type="ARBA" id="ARBA00022949"/>
    </source>
</evidence>
<keyword evidence="7" id="KW-0879">Wnt signaling pathway</keyword>
<dbReference type="PANTHER" id="PTHR14826:SF3">
    <property type="entry name" value="ANGIOMOTIN-LIKE PROTEIN 2"/>
    <property type="match status" value="1"/>
</dbReference>
<keyword evidence="9" id="KW-0965">Cell junction</keyword>
<dbReference type="GO" id="GO:0002102">
    <property type="term" value="C:podosome"/>
    <property type="evidence" value="ECO:0007669"/>
    <property type="project" value="UniProtKB-SubCell"/>
</dbReference>
<name>A0ABD0QZ57_CIRMR</name>
<organism evidence="13 14">
    <name type="scientific">Cirrhinus mrigala</name>
    <name type="common">Mrigala</name>
    <dbReference type="NCBI Taxonomy" id="683832"/>
    <lineage>
        <taxon>Eukaryota</taxon>
        <taxon>Metazoa</taxon>
        <taxon>Chordata</taxon>
        <taxon>Craniata</taxon>
        <taxon>Vertebrata</taxon>
        <taxon>Euteleostomi</taxon>
        <taxon>Actinopterygii</taxon>
        <taxon>Neopterygii</taxon>
        <taxon>Teleostei</taxon>
        <taxon>Ostariophysi</taxon>
        <taxon>Cypriniformes</taxon>
        <taxon>Cyprinidae</taxon>
        <taxon>Labeoninae</taxon>
        <taxon>Labeonini</taxon>
        <taxon>Cirrhinus</taxon>
    </lineage>
</organism>
<keyword evidence="11" id="KW-0966">Cell projection</keyword>
<feature type="domain" description="Angiomotin C-terminal" evidence="12">
    <location>
        <begin position="14"/>
        <end position="56"/>
    </location>
</feature>
<dbReference type="Pfam" id="PF12240">
    <property type="entry name" value="Angiomotin_C"/>
    <property type="match status" value="1"/>
</dbReference>
<evidence type="ECO:0000256" key="8">
    <source>
        <dbReference type="ARBA" id="ARBA00022753"/>
    </source>
</evidence>
<dbReference type="InterPro" id="IPR009114">
    <property type="entry name" value="Angiomotin"/>
</dbReference>
<dbReference type="InterPro" id="IPR024646">
    <property type="entry name" value="Angiomotin_C"/>
</dbReference>
<dbReference type="GO" id="GO:0055037">
    <property type="term" value="C:recycling endosome"/>
    <property type="evidence" value="ECO:0007669"/>
    <property type="project" value="UniProtKB-SubCell"/>
</dbReference>
<dbReference type="InterPro" id="IPR051747">
    <property type="entry name" value="Angiomotin-like"/>
</dbReference>
<reference evidence="13 14" key="1">
    <citation type="submission" date="2024-05" db="EMBL/GenBank/DDBJ databases">
        <title>Genome sequencing and assembly of Indian major carp, Cirrhinus mrigala (Hamilton, 1822).</title>
        <authorList>
            <person name="Mohindra V."/>
            <person name="Chowdhury L.M."/>
            <person name="Lal K."/>
            <person name="Jena J.K."/>
        </authorList>
    </citation>
    <scope>NUCLEOTIDE SEQUENCE [LARGE SCALE GENOMIC DNA]</scope>
    <source>
        <strain evidence="13">CM1030</strain>
        <tissue evidence="13">Blood</tissue>
    </source>
</reference>
<evidence type="ECO:0000259" key="12">
    <source>
        <dbReference type="Pfam" id="PF12240"/>
    </source>
</evidence>
<comment type="caution">
    <text evidence="13">The sequence shown here is derived from an EMBL/GenBank/DDBJ whole genome shotgun (WGS) entry which is preliminary data.</text>
</comment>